<organism evidence="2 3">
    <name type="scientific">Zizania palustris</name>
    <name type="common">Northern wild rice</name>
    <dbReference type="NCBI Taxonomy" id="103762"/>
    <lineage>
        <taxon>Eukaryota</taxon>
        <taxon>Viridiplantae</taxon>
        <taxon>Streptophyta</taxon>
        <taxon>Embryophyta</taxon>
        <taxon>Tracheophyta</taxon>
        <taxon>Spermatophyta</taxon>
        <taxon>Magnoliopsida</taxon>
        <taxon>Liliopsida</taxon>
        <taxon>Poales</taxon>
        <taxon>Poaceae</taxon>
        <taxon>BOP clade</taxon>
        <taxon>Oryzoideae</taxon>
        <taxon>Oryzeae</taxon>
        <taxon>Zizaniinae</taxon>
        <taxon>Zizania</taxon>
    </lineage>
</organism>
<accession>A0A8J6BQP8</accession>
<reference evidence="2" key="2">
    <citation type="submission" date="2021-02" db="EMBL/GenBank/DDBJ databases">
        <authorList>
            <person name="Kimball J.A."/>
            <person name="Haas M.W."/>
            <person name="Macchietto M."/>
            <person name="Kono T."/>
            <person name="Duquette J."/>
            <person name="Shao M."/>
        </authorList>
    </citation>
    <scope>NUCLEOTIDE SEQUENCE</scope>
    <source>
        <tissue evidence="2">Fresh leaf tissue</tissue>
    </source>
</reference>
<comment type="caution">
    <text evidence="2">The sequence shown here is derived from an EMBL/GenBank/DDBJ whole genome shotgun (WGS) entry which is preliminary data.</text>
</comment>
<name>A0A8J6BQP8_ZIZPA</name>
<keyword evidence="3" id="KW-1185">Reference proteome</keyword>
<proteinExistence type="predicted"/>
<dbReference type="AlphaFoldDB" id="A0A8J6BQP8"/>
<feature type="region of interest" description="Disordered" evidence="1">
    <location>
        <begin position="73"/>
        <end position="211"/>
    </location>
</feature>
<feature type="compositionally biased region" description="Basic and acidic residues" evidence="1">
    <location>
        <begin position="148"/>
        <end position="159"/>
    </location>
</feature>
<reference evidence="2" key="1">
    <citation type="journal article" date="2021" name="bioRxiv">
        <title>Whole Genome Assembly and Annotation of Northern Wild Rice, Zizania palustris L., Supports a Whole Genome Duplication in the Zizania Genus.</title>
        <authorList>
            <person name="Haas M."/>
            <person name="Kono T."/>
            <person name="Macchietto M."/>
            <person name="Millas R."/>
            <person name="McGilp L."/>
            <person name="Shao M."/>
            <person name="Duquette J."/>
            <person name="Hirsch C.N."/>
            <person name="Kimball J."/>
        </authorList>
    </citation>
    <scope>NUCLEOTIDE SEQUENCE</scope>
    <source>
        <tissue evidence="2">Fresh leaf tissue</tissue>
    </source>
</reference>
<feature type="compositionally biased region" description="Basic residues" evidence="1">
    <location>
        <begin position="160"/>
        <end position="169"/>
    </location>
</feature>
<gene>
    <name evidence="2" type="ORF">GUJ93_ZPchr0010g10726</name>
</gene>
<sequence length="243" mass="26242">MASVAGSALSFARPVKATNTNSISFTSARKGNAFLRMQPVPMRFAVCCFGGPPQPEGPGLMTEVAFRRSVAGGHLPEERGRRSPSEGAWPEVTVRRSVAGGHLPEERGRRSPPGGAWPEVAVRRSVAGGPRPEERGRRSPSGGAKPEVALRRRTQEPAFRRLKVRGSRQARRDEPKESLGGKRTRRSCERTGSQSSEPCRAAQEASDTADTLSESNLLVCTMYLFVCTTGQDWSGGRWQPGGA</sequence>
<feature type="compositionally biased region" description="Basic and acidic residues" evidence="1">
    <location>
        <begin position="75"/>
        <end position="84"/>
    </location>
</feature>
<dbReference type="Proteomes" id="UP000729402">
    <property type="component" value="Unassembled WGS sequence"/>
</dbReference>
<evidence type="ECO:0000256" key="1">
    <source>
        <dbReference type="SAM" id="MobiDB-lite"/>
    </source>
</evidence>
<evidence type="ECO:0000313" key="2">
    <source>
        <dbReference type="EMBL" id="KAG8087718.1"/>
    </source>
</evidence>
<feature type="compositionally biased region" description="Basic and acidic residues" evidence="1">
    <location>
        <begin position="170"/>
        <end position="180"/>
    </location>
</feature>
<protein>
    <submittedName>
        <fullName evidence="2">Uncharacterized protein</fullName>
    </submittedName>
</protein>
<dbReference type="EMBL" id="JAAALK010000082">
    <property type="protein sequence ID" value="KAG8087718.1"/>
    <property type="molecule type" value="Genomic_DNA"/>
</dbReference>
<evidence type="ECO:0000313" key="3">
    <source>
        <dbReference type="Proteomes" id="UP000729402"/>
    </source>
</evidence>